<dbReference type="Pfam" id="PF00581">
    <property type="entry name" value="Rhodanese"/>
    <property type="match status" value="1"/>
</dbReference>
<dbReference type="PANTHER" id="PTHR44542:SF12">
    <property type="entry name" value="THIOSULFATE SULFURTRANSFERASE 18"/>
    <property type="match status" value="1"/>
</dbReference>
<protein>
    <recommendedName>
        <fullName evidence="1">Rhodanese domain-containing protein</fullName>
    </recommendedName>
</protein>
<gene>
    <name evidence="2" type="ORF">NE237_019186</name>
</gene>
<dbReference type="InterPro" id="IPR001763">
    <property type="entry name" value="Rhodanese-like_dom"/>
</dbReference>
<evidence type="ECO:0000313" key="3">
    <source>
        <dbReference type="Proteomes" id="UP001141806"/>
    </source>
</evidence>
<dbReference type="Proteomes" id="UP001141806">
    <property type="component" value="Unassembled WGS sequence"/>
</dbReference>
<dbReference type="OrthoDB" id="566238at2759"/>
<dbReference type="GO" id="GO:0003824">
    <property type="term" value="F:catalytic activity"/>
    <property type="evidence" value="ECO:0007669"/>
    <property type="project" value="InterPro"/>
</dbReference>
<feature type="domain" description="Rhodanese" evidence="1">
    <location>
        <begin position="21"/>
        <end position="123"/>
    </location>
</feature>
<dbReference type="SMART" id="SM00450">
    <property type="entry name" value="RHOD"/>
    <property type="match status" value="1"/>
</dbReference>
<dbReference type="SUPFAM" id="SSF52821">
    <property type="entry name" value="Rhodanese/Cell cycle control phosphatase"/>
    <property type="match status" value="1"/>
</dbReference>
<sequence>MAEASADAVVTIDVYKAKDLIHSGHRYIDVRTTEEFKKGHLDVENIVNIPYMFITPEGRSKNPQFLEQVSSAFSKDDSLVVGCQSGVRSTYATTDLQSAGFIHVSNMGGGYAAWIENGFGVKKPQEEMEQDEL</sequence>
<evidence type="ECO:0000259" key="1">
    <source>
        <dbReference type="PROSITE" id="PS50206"/>
    </source>
</evidence>
<dbReference type="InterPro" id="IPR044684">
    <property type="entry name" value="STR17/STR18/HARC1-like"/>
</dbReference>
<dbReference type="InterPro" id="IPR036873">
    <property type="entry name" value="Rhodanese-like_dom_sf"/>
</dbReference>
<reference evidence="2" key="1">
    <citation type="journal article" date="2023" name="Plant J.">
        <title>The genome of the king protea, Protea cynaroides.</title>
        <authorList>
            <person name="Chang J."/>
            <person name="Duong T.A."/>
            <person name="Schoeman C."/>
            <person name="Ma X."/>
            <person name="Roodt D."/>
            <person name="Barker N."/>
            <person name="Li Z."/>
            <person name="Van de Peer Y."/>
            <person name="Mizrachi E."/>
        </authorList>
    </citation>
    <scope>NUCLEOTIDE SEQUENCE</scope>
    <source>
        <tissue evidence="2">Young leaves</tissue>
    </source>
</reference>
<dbReference type="EMBL" id="JAMYWD010000007">
    <property type="protein sequence ID" value="KAJ4967337.1"/>
    <property type="molecule type" value="Genomic_DNA"/>
</dbReference>
<organism evidence="2 3">
    <name type="scientific">Protea cynaroides</name>
    <dbReference type="NCBI Taxonomy" id="273540"/>
    <lineage>
        <taxon>Eukaryota</taxon>
        <taxon>Viridiplantae</taxon>
        <taxon>Streptophyta</taxon>
        <taxon>Embryophyta</taxon>
        <taxon>Tracheophyta</taxon>
        <taxon>Spermatophyta</taxon>
        <taxon>Magnoliopsida</taxon>
        <taxon>Proteales</taxon>
        <taxon>Proteaceae</taxon>
        <taxon>Protea</taxon>
    </lineage>
</organism>
<dbReference type="Gene3D" id="3.40.250.10">
    <property type="entry name" value="Rhodanese-like domain"/>
    <property type="match status" value="1"/>
</dbReference>
<comment type="caution">
    <text evidence="2">The sequence shown here is derived from an EMBL/GenBank/DDBJ whole genome shotgun (WGS) entry which is preliminary data.</text>
</comment>
<dbReference type="PANTHER" id="PTHR44542">
    <property type="entry name" value="THIOSULFATE SULFURTRANSFERASE 18"/>
    <property type="match status" value="1"/>
</dbReference>
<name>A0A9Q0KBC2_9MAGN</name>
<dbReference type="PROSITE" id="PS50206">
    <property type="entry name" value="RHODANESE_3"/>
    <property type="match status" value="1"/>
</dbReference>
<keyword evidence="3" id="KW-1185">Reference proteome</keyword>
<accession>A0A9Q0KBC2</accession>
<proteinExistence type="predicted"/>
<evidence type="ECO:0000313" key="2">
    <source>
        <dbReference type="EMBL" id="KAJ4967337.1"/>
    </source>
</evidence>
<dbReference type="CDD" id="cd00158">
    <property type="entry name" value="RHOD"/>
    <property type="match status" value="1"/>
</dbReference>
<dbReference type="AlphaFoldDB" id="A0A9Q0KBC2"/>